<keyword evidence="3 11" id="KW-0645">Protease</keyword>
<feature type="compositionally biased region" description="Low complexity" evidence="7">
    <location>
        <begin position="374"/>
        <end position="390"/>
    </location>
</feature>
<accession>A0A9X6NA49</accession>
<dbReference type="InterPro" id="IPR000834">
    <property type="entry name" value="Peptidase_M14"/>
</dbReference>
<evidence type="ECO:0000256" key="4">
    <source>
        <dbReference type="ARBA" id="ARBA00022723"/>
    </source>
</evidence>
<evidence type="ECO:0000313" key="12">
    <source>
        <dbReference type="Proteomes" id="UP000192578"/>
    </source>
</evidence>
<comment type="similarity">
    <text evidence="2 6">Belongs to the peptidase M14 family.</text>
</comment>
<keyword evidence="12" id="KW-1185">Reference proteome</keyword>
<dbReference type="GO" id="GO:0005615">
    <property type="term" value="C:extracellular space"/>
    <property type="evidence" value="ECO:0007669"/>
    <property type="project" value="TreeGrafter"/>
</dbReference>
<evidence type="ECO:0000256" key="6">
    <source>
        <dbReference type="PROSITE-ProRule" id="PRU01379"/>
    </source>
</evidence>
<feature type="signal peptide" evidence="9">
    <location>
        <begin position="1"/>
        <end position="22"/>
    </location>
</feature>
<evidence type="ECO:0000313" key="11">
    <source>
        <dbReference type="EMBL" id="OWA49964.1"/>
    </source>
</evidence>
<dbReference type="GO" id="GO:0004181">
    <property type="term" value="F:metallocarboxypeptidase activity"/>
    <property type="evidence" value="ECO:0007669"/>
    <property type="project" value="InterPro"/>
</dbReference>
<proteinExistence type="inferred from homology"/>
<keyword evidence="8" id="KW-1133">Transmembrane helix</keyword>
<feature type="region of interest" description="Disordered" evidence="7">
    <location>
        <begin position="358"/>
        <end position="424"/>
    </location>
</feature>
<dbReference type="Pfam" id="PF00246">
    <property type="entry name" value="Peptidase_M14"/>
    <property type="match status" value="1"/>
</dbReference>
<dbReference type="PRINTS" id="PR00765">
    <property type="entry name" value="CRBOXYPTASEA"/>
</dbReference>
<dbReference type="Gene3D" id="3.40.630.10">
    <property type="entry name" value="Zn peptidases"/>
    <property type="match status" value="1"/>
</dbReference>
<dbReference type="PROSITE" id="PS00133">
    <property type="entry name" value="CARBOXYPEPT_ZN_2"/>
    <property type="match status" value="1"/>
</dbReference>
<keyword evidence="5" id="KW-0862">Zinc</keyword>
<feature type="compositionally biased region" description="Basic and acidic residues" evidence="7">
    <location>
        <begin position="409"/>
        <end position="422"/>
    </location>
</feature>
<keyword evidence="4" id="KW-0479">Metal-binding</keyword>
<keyword evidence="3 11" id="KW-0378">Hydrolase</keyword>
<organism evidence="11 12">
    <name type="scientific">Hypsibius exemplaris</name>
    <name type="common">Freshwater tardigrade</name>
    <dbReference type="NCBI Taxonomy" id="2072580"/>
    <lineage>
        <taxon>Eukaryota</taxon>
        <taxon>Metazoa</taxon>
        <taxon>Ecdysozoa</taxon>
        <taxon>Tardigrada</taxon>
        <taxon>Eutardigrada</taxon>
        <taxon>Parachela</taxon>
        <taxon>Hypsibioidea</taxon>
        <taxon>Hypsibiidae</taxon>
        <taxon>Hypsibius</taxon>
    </lineage>
</organism>
<evidence type="ECO:0000256" key="7">
    <source>
        <dbReference type="SAM" id="MobiDB-lite"/>
    </source>
</evidence>
<feature type="domain" description="Peptidase M14" evidence="10">
    <location>
        <begin position="105"/>
        <end position="385"/>
    </location>
</feature>
<evidence type="ECO:0000256" key="5">
    <source>
        <dbReference type="ARBA" id="ARBA00022833"/>
    </source>
</evidence>
<dbReference type="Proteomes" id="UP000192578">
    <property type="component" value="Unassembled WGS sequence"/>
</dbReference>
<evidence type="ECO:0000256" key="2">
    <source>
        <dbReference type="ARBA" id="ARBA00005988"/>
    </source>
</evidence>
<evidence type="ECO:0000259" key="10">
    <source>
        <dbReference type="PROSITE" id="PS52035"/>
    </source>
</evidence>
<gene>
    <name evidence="11" type="ORF">BV898_14496</name>
</gene>
<keyword evidence="3 11" id="KW-0121">Carboxypeptidase</keyword>
<dbReference type="PANTHER" id="PTHR11532">
    <property type="entry name" value="PROTEASE M14 CARBOXYPEPTIDASE"/>
    <property type="match status" value="1"/>
</dbReference>
<evidence type="ECO:0000256" key="8">
    <source>
        <dbReference type="SAM" id="Phobius"/>
    </source>
</evidence>
<dbReference type="PANTHER" id="PTHR11532:SF62">
    <property type="entry name" value="CARBOXYPEPTIDASE D"/>
    <property type="match status" value="1"/>
</dbReference>
<protein>
    <submittedName>
        <fullName evidence="11">Carboxypeptidase D</fullName>
    </submittedName>
</protein>
<dbReference type="PROSITE" id="PS52035">
    <property type="entry name" value="PEPTIDASE_M14"/>
    <property type="match status" value="1"/>
</dbReference>
<name>A0A9X6NA49_HYPEX</name>
<dbReference type="GO" id="GO:0006518">
    <property type="term" value="P:peptide metabolic process"/>
    <property type="evidence" value="ECO:0007669"/>
    <property type="project" value="TreeGrafter"/>
</dbReference>
<feature type="compositionally biased region" description="Basic residues" evidence="7">
    <location>
        <begin position="593"/>
        <end position="602"/>
    </location>
</feature>
<keyword evidence="8" id="KW-0812">Transmembrane</keyword>
<feature type="region of interest" description="Disordered" evidence="7">
    <location>
        <begin position="59"/>
        <end position="78"/>
    </location>
</feature>
<feature type="compositionally biased region" description="Polar residues" evidence="7">
    <location>
        <begin position="358"/>
        <end position="373"/>
    </location>
</feature>
<keyword evidence="9" id="KW-0732">Signal</keyword>
<dbReference type="SMART" id="SM00631">
    <property type="entry name" value="Zn_pept"/>
    <property type="match status" value="1"/>
</dbReference>
<evidence type="ECO:0000256" key="3">
    <source>
        <dbReference type="ARBA" id="ARBA00022645"/>
    </source>
</evidence>
<comment type="caution">
    <text evidence="6">Lacks conserved residue(s) required for the propagation of feature annotation.</text>
</comment>
<dbReference type="PROSITE" id="PS00132">
    <property type="entry name" value="CARBOXYPEPT_ZN_1"/>
    <property type="match status" value="1"/>
</dbReference>
<dbReference type="InterPro" id="IPR057246">
    <property type="entry name" value="CARBOXYPEPT_ZN_1"/>
</dbReference>
<dbReference type="GO" id="GO:0008270">
    <property type="term" value="F:zinc ion binding"/>
    <property type="evidence" value="ECO:0007669"/>
    <property type="project" value="InterPro"/>
</dbReference>
<dbReference type="AlphaFoldDB" id="A0A9X6NA49"/>
<reference evidence="12" key="1">
    <citation type="submission" date="2017-01" db="EMBL/GenBank/DDBJ databases">
        <title>Comparative genomics of anhydrobiosis in the tardigrade Hypsibius dujardini.</title>
        <authorList>
            <person name="Yoshida Y."/>
            <person name="Koutsovoulos G."/>
            <person name="Laetsch D."/>
            <person name="Stevens L."/>
            <person name="Kumar S."/>
            <person name="Horikawa D."/>
            <person name="Ishino K."/>
            <person name="Komine S."/>
            <person name="Tomita M."/>
            <person name="Blaxter M."/>
            <person name="Arakawa K."/>
        </authorList>
    </citation>
    <scope>NUCLEOTIDE SEQUENCE [LARGE SCALE GENOMIC DNA]</scope>
    <source>
        <strain evidence="12">Z151</strain>
    </source>
</reference>
<feature type="chain" id="PRO_5040770331" evidence="9">
    <location>
        <begin position="23"/>
        <end position="635"/>
    </location>
</feature>
<dbReference type="InterPro" id="IPR057247">
    <property type="entry name" value="CARBOXYPEPT_ZN_2"/>
</dbReference>
<sequence length="635" mass="69884">MVFHPALLILTNLLTCWQFAYSAAIPNGLLNLRQGAYQNGYYGYNGQLQNKLRFQEPNPQNFLDDDVPASERSPQSQMSLSDIIRRILPCDASGESGFVEPAEFKYHNYDELTSMLKGLAQAYPTITRLYSAGKSTQGRELWVMEISAKPGVHQPGVPEFKYVGNMHGNEVVGREILLNLIEVLLKNYDNMDCIKTVVRSTRIHILPSMNPDGFEVSQVGDTEGVQGRTNMHNVDLNRNFPDQYGMRQENRQQEAETLAVMQWIKSYPFVLSANLHGGSLVANYPYDDVKDIFAQIGTYNQSPDDAVFKQLAETYSQAHSTMFEGHPCLVTTKTNFSVTESPTEPSGIRLPAVCKTGTTSIRTPSKSPSNSAAGSTPTRSISRSSGRSISAPHRLPHGGAQGRARFRAGRPESTHRERETIRVEGINHNVVSNADVGLSAARGQFRGPRGRQRARKQFDEASREPVTVSIEDEFREFPHQQLVVPSVIPPLAPTTNVILPHRALLEVAMRGGAPSQGASVGLSAFIILLLICTAVVMVGFFGLCVYSSMNKRGRDSANANASRLRTFDTDSRSGVVTAPAAHFGWCGGGGGKRSPRSRHCTGKRGDRSSAATRPTTDVSMFRFHHSCSSMSFFKH</sequence>
<dbReference type="OrthoDB" id="10249045at2759"/>
<feature type="region of interest" description="Disordered" evidence="7">
    <location>
        <begin position="589"/>
        <end position="612"/>
    </location>
</feature>
<dbReference type="GO" id="GO:0016485">
    <property type="term" value="P:protein processing"/>
    <property type="evidence" value="ECO:0007669"/>
    <property type="project" value="TreeGrafter"/>
</dbReference>
<dbReference type="InterPro" id="IPR050753">
    <property type="entry name" value="Peptidase_M14_domain"/>
</dbReference>
<keyword evidence="8" id="KW-0472">Membrane</keyword>
<dbReference type="EMBL" id="MTYJ01000178">
    <property type="protein sequence ID" value="OWA49964.1"/>
    <property type="molecule type" value="Genomic_DNA"/>
</dbReference>
<comment type="caution">
    <text evidence="11">The sequence shown here is derived from an EMBL/GenBank/DDBJ whole genome shotgun (WGS) entry which is preliminary data.</text>
</comment>
<evidence type="ECO:0000256" key="1">
    <source>
        <dbReference type="ARBA" id="ARBA00001947"/>
    </source>
</evidence>
<feature type="transmembrane region" description="Helical" evidence="8">
    <location>
        <begin position="522"/>
        <end position="546"/>
    </location>
</feature>
<evidence type="ECO:0000256" key="9">
    <source>
        <dbReference type="SAM" id="SignalP"/>
    </source>
</evidence>
<dbReference type="SUPFAM" id="SSF53187">
    <property type="entry name" value="Zn-dependent exopeptidases"/>
    <property type="match status" value="1"/>
</dbReference>
<comment type="cofactor">
    <cofactor evidence="1">
        <name>Zn(2+)</name>
        <dbReference type="ChEBI" id="CHEBI:29105"/>
    </cofactor>
</comment>